<accession>A0A7X0IHZ0</accession>
<dbReference type="PROSITE" id="PS50943">
    <property type="entry name" value="HTH_CROC1"/>
    <property type="match status" value="1"/>
</dbReference>
<comment type="caution">
    <text evidence="2">The sequence shown here is derived from an EMBL/GenBank/DDBJ whole genome shotgun (WGS) entry which is preliminary data.</text>
</comment>
<evidence type="ECO:0000259" key="1">
    <source>
        <dbReference type="PROSITE" id="PS50943"/>
    </source>
</evidence>
<keyword evidence="3" id="KW-1185">Reference proteome</keyword>
<dbReference type="InterPro" id="IPR010982">
    <property type="entry name" value="Lambda_DNA-bd_dom_sf"/>
</dbReference>
<dbReference type="SUPFAM" id="SSF47413">
    <property type="entry name" value="lambda repressor-like DNA-binding domains"/>
    <property type="match status" value="1"/>
</dbReference>
<evidence type="ECO:0000313" key="2">
    <source>
        <dbReference type="EMBL" id="MBB6475516.1"/>
    </source>
</evidence>
<reference evidence="2 3" key="1">
    <citation type="submission" date="2020-08" db="EMBL/GenBank/DDBJ databases">
        <title>Sequencing the genomes of 1000 actinobacteria strains.</title>
        <authorList>
            <person name="Klenk H.-P."/>
        </authorList>
    </citation>
    <scope>NUCLEOTIDE SEQUENCE [LARGE SCALE GENOMIC DNA]</scope>
    <source>
        <strain evidence="2 3">DSM 44936</strain>
    </source>
</reference>
<dbReference type="InterPro" id="IPR001387">
    <property type="entry name" value="Cro/C1-type_HTH"/>
</dbReference>
<organism evidence="2 3">
    <name type="scientific">Sphaerisporangium rubeum</name>
    <dbReference type="NCBI Taxonomy" id="321317"/>
    <lineage>
        <taxon>Bacteria</taxon>
        <taxon>Bacillati</taxon>
        <taxon>Actinomycetota</taxon>
        <taxon>Actinomycetes</taxon>
        <taxon>Streptosporangiales</taxon>
        <taxon>Streptosporangiaceae</taxon>
        <taxon>Sphaerisporangium</taxon>
    </lineage>
</organism>
<dbReference type="Proteomes" id="UP000555564">
    <property type="component" value="Unassembled WGS sequence"/>
</dbReference>
<dbReference type="AlphaFoldDB" id="A0A7X0IHZ0"/>
<dbReference type="RefSeq" id="WP_184984898.1">
    <property type="nucleotide sequence ID" value="NZ_BAAALO010000007.1"/>
</dbReference>
<keyword evidence="2" id="KW-0238">DNA-binding</keyword>
<dbReference type="CDD" id="cd00093">
    <property type="entry name" value="HTH_XRE"/>
    <property type="match status" value="1"/>
</dbReference>
<dbReference type="SMART" id="SM00530">
    <property type="entry name" value="HTH_XRE"/>
    <property type="match status" value="1"/>
</dbReference>
<proteinExistence type="predicted"/>
<dbReference type="EMBL" id="JACHIU010000001">
    <property type="protein sequence ID" value="MBB6475516.1"/>
    <property type="molecule type" value="Genomic_DNA"/>
</dbReference>
<dbReference type="Pfam" id="PF01381">
    <property type="entry name" value="HTH_3"/>
    <property type="match status" value="1"/>
</dbReference>
<dbReference type="GO" id="GO:0003677">
    <property type="term" value="F:DNA binding"/>
    <property type="evidence" value="ECO:0007669"/>
    <property type="project" value="UniProtKB-KW"/>
</dbReference>
<name>A0A7X0IHZ0_9ACTN</name>
<sequence>MDPNVAELLGIDLSDPEVHRENVAIDRDMRLIEQLVHLRKKLGLTQTQVAERMGRSQAAVSDFERLGGDPHLSTIRRYALALGATVHHIVRQASMEASPTRATPPTIRVTSTMGSVFSASLCSGTTTNASADLVRLGE</sequence>
<evidence type="ECO:0000313" key="3">
    <source>
        <dbReference type="Proteomes" id="UP000555564"/>
    </source>
</evidence>
<feature type="domain" description="HTH cro/C1-type" evidence="1">
    <location>
        <begin position="35"/>
        <end position="89"/>
    </location>
</feature>
<dbReference type="Gene3D" id="1.10.260.40">
    <property type="entry name" value="lambda repressor-like DNA-binding domains"/>
    <property type="match status" value="1"/>
</dbReference>
<protein>
    <submittedName>
        <fullName evidence="2">DNA-binding XRE family transcriptional regulator</fullName>
    </submittedName>
</protein>
<gene>
    <name evidence="2" type="ORF">BJ992_004947</name>
</gene>